<evidence type="ECO:0000313" key="2">
    <source>
        <dbReference type="EMBL" id="RNF26639.1"/>
    </source>
</evidence>
<protein>
    <submittedName>
        <fullName evidence="2">Uncharacterized protein</fullName>
    </submittedName>
</protein>
<feature type="region of interest" description="Disordered" evidence="1">
    <location>
        <begin position="241"/>
        <end position="262"/>
    </location>
</feature>
<gene>
    <name evidence="2" type="ORF">Tco025E_01431</name>
</gene>
<sequence>MDAKEAFDELRARFAARPYFPEVEPKLMEMRRRVEASLPRQGGAYTSGTKEESDAQRRPSTSLMRRLPPPIVRPAAVEALLHHAAPLPVWKDAEKHEKGGVADVDSDMSNDRTWEDYWGQRHSAHLHASGGRASQAARNMFNYTPTVSFPSGARVEQPPDAAPGLYKSVLSGMQYTHEAGGLQSPRHTLGEAPNSRSLLNGGGDGTMGGNARGEEWPGALRPPVNLYAGTSVERVSHAVQNNESGKETKGEAQKIAEEKVSEEVKHRDVRPIDVKEVPVDTVREKSRSRLAELDDLEKTHHDAVAVALMRTPLQLQQQRASTLGTDGARRGPYPHDASHGSQLRLQLGQRTAEVNVDVDRLPRAHAVWREPLSMPTYARVNGREIHVPQNLSQWGAANASCFEKHSSSSALKPSHRSSPGPYDAGEKWLNVSFL</sequence>
<dbReference type="AlphaFoldDB" id="A0A3S5IUL7"/>
<dbReference type="OrthoDB" id="243155at2759"/>
<feature type="compositionally biased region" description="Basic and acidic residues" evidence="1">
    <location>
        <begin position="244"/>
        <end position="262"/>
    </location>
</feature>
<proteinExistence type="predicted"/>
<dbReference type="GeneID" id="40315042"/>
<comment type="caution">
    <text evidence="2">The sequence shown here is derived from an EMBL/GenBank/DDBJ whole genome shotgun (WGS) entry which is preliminary data.</text>
</comment>
<reference evidence="2 3" key="1">
    <citation type="journal article" date="2018" name="BMC Genomics">
        <title>Genomic comparison of Trypanosoma conorhini and Trypanosoma rangeli to Trypanosoma cruzi strains of high and low virulence.</title>
        <authorList>
            <person name="Bradwell K.R."/>
            <person name="Koparde V.N."/>
            <person name="Matveyev A.V."/>
            <person name="Serrano M.G."/>
            <person name="Alves J.M."/>
            <person name="Parikh H."/>
            <person name="Huang B."/>
            <person name="Lee V."/>
            <person name="Espinosa-Alvarez O."/>
            <person name="Ortiz P.A."/>
            <person name="Costa-Martins A.G."/>
            <person name="Teixeira M.M."/>
            <person name="Buck G.A."/>
        </authorList>
    </citation>
    <scope>NUCLEOTIDE SEQUENCE [LARGE SCALE GENOMIC DNA]</scope>
    <source>
        <strain evidence="2 3">025E</strain>
    </source>
</reference>
<organism evidence="2 3">
    <name type="scientific">Trypanosoma conorhini</name>
    <dbReference type="NCBI Taxonomy" id="83891"/>
    <lineage>
        <taxon>Eukaryota</taxon>
        <taxon>Discoba</taxon>
        <taxon>Euglenozoa</taxon>
        <taxon>Kinetoplastea</taxon>
        <taxon>Metakinetoplastina</taxon>
        <taxon>Trypanosomatida</taxon>
        <taxon>Trypanosomatidae</taxon>
        <taxon>Trypanosoma</taxon>
    </lineage>
</organism>
<feature type="region of interest" description="Disordered" evidence="1">
    <location>
        <begin position="179"/>
        <end position="202"/>
    </location>
</feature>
<name>A0A3S5IUL7_9TRYP</name>
<accession>A0A3S5IUL7</accession>
<dbReference type="EMBL" id="MKKU01000034">
    <property type="protein sequence ID" value="RNF26639.1"/>
    <property type="molecule type" value="Genomic_DNA"/>
</dbReference>
<evidence type="ECO:0000313" key="3">
    <source>
        <dbReference type="Proteomes" id="UP000284403"/>
    </source>
</evidence>
<dbReference type="RefSeq" id="XP_029231845.1">
    <property type="nucleotide sequence ID" value="XM_029368369.1"/>
</dbReference>
<feature type="region of interest" description="Disordered" evidence="1">
    <location>
        <begin position="34"/>
        <end position="67"/>
    </location>
</feature>
<keyword evidence="3" id="KW-1185">Reference proteome</keyword>
<evidence type="ECO:0000256" key="1">
    <source>
        <dbReference type="SAM" id="MobiDB-lite"/>
    </source>
</evidence>
<dbReference type="Proteomes" id="UP000284403">
    <property type="component" value="Unassembled WGS sequence"/>
</dbReference>